<keyword evidence="2" id="KW-1185">Reference proteome</keyword>
<dbReference type="AlphaFoldDB" id="A0A2T7BBS4"/>
<reference evidence="1 2" key="1">
    <citation type="submission" date="2018-04" db="EMBL/GenBank/DDBJ databases">
        <title>Chitinophaga fuyangensis sp. nov., isolated from soil in a chemical factory.</title>
        <authorList>
            <person name="Chen K."/>
        </authorList>
    </citation>
    <scope>NUCLEOTIDE SEQUENCE [LARGE SCALE GENOMIC DNA]</scope>
    <source>
        <strain evidence="1 2">LY-1</strain>
    </source>
</reference>
<organism evidence="1 2">
    <name type="scientific">Chitinophaga parva</name>
    <dbReference type="NCBI Taxonomy" id="2169414"/>
    <lineage>
        <taxon>Bacteria</taxon>
        <taxon>Pseudomonadati</taxon>
        <taxon>Bacteroidota</taxon>
        <taxon>Chitinophagia</taxon>
        <taxon>Chitinophagales</taxon>
        <taxon>Chitinophagaceae</taxon>
        <taxon>Chitinophaga</taxon>
    </lineage>
</organism>
<evidence type="ECO:0000313" key="2">
    <source>
        <dbReference type="Proteomes" id="UP000244450"/>
    </source>
</evidence>
<comment type="caution">
    <text evidence="1">The sequence shown here is derived from an EMBL/GenBank/DDBJ whole genome shotgun (WGS) entry which is preliminary data.</text>
</comment>
<gene>
    <name evidence="1" type="ORF">DCC81_24910</name>
</gene>
<dbReference type="RefSeq" id="WP_108689479.1">
    <property type="nucleotide sequence ID" value="NZ_QCYK01000004.1"/>
</dbReference>
<sequence>MRNVLHKFIFGLVTAIVVAHSITPHRHHEENFPVNWQNIATAENQSNDHDHDKSDHFGTHNIDDYFVNQSDLDHHLAAAMVFLLPQVLHLQAQLEAVAEQPRATACHTPLRSNDFSRSLSYRGPPAC</sequence>
<protein>
    <submittedName>
        <fullName evidence="1">Uncharacterized protein</fullName>
    </submittedName>
</protein>
<dbReference type="EMBL" id="QCYK01000004">
    <property type="protein sequence ID" value="PUZ21831.1"/>
    <property type="molecule type" value="Genomic_DNA"/>
</dbReference>
<accession>A0A2T7BBS4</accession>
<dbReference type="Proteomes" id="UP000244450">
    <property type="component" value="Unassembled WGS sequence"/>
</dbReference>
<evidence type="ECO:0000313" key="1">
    <source>
        <dbReference type="EMBL" id="PUZ21831.1"/>
    </source>
</evidence>
<name>A0A2T7BBS4_9BACT</name>
<proteinExistence type="predicted"/>